<evidence type="ECO:0000313" key="1">
    <source>
        <dbReference type="EMBL" id="QIG68945.1"/>
    </source>
</evidence>
<organism evidence="1 2">
    <name type="scientific">Rhizobium phage RHph_Y3_43</name>
    <dbReference type="NCBI Taxonomy" id="2509778"/>
    <lineage>
        <taxon>Viruses</taxon>
        <taxon>Duplodnaviria</taxon>
        <taxon>Heunggongvirae</taxon>
        <taxon>Uroviricota</taxon>
        <taxon>Caudoviricetes</taxon>
        <taxon>Kleczkowskavirus</taxon>
        <taxon>Kleczkowskavirus RHEph4</taxon>
    </lineage>
</organism>
<dbReference type="EMBL" id="MN988501">
    <property type="protein sequence ID" value="QIG68945.1"/>
    <property type="molecule type" value="Genomic_DNA"/>
</dbReference>
<gene>
    <name evidence="1" type="ORF">EVB73_009</name>
</gene>
<sequence length="251" mass="28181">MNFEQLKNVLSRMEFGATPQQRDVAVNDLARYLAQQERRIDALVKAFPLVTYAPPRQPEPQSSSLSAIAFADKVQESDAFRYLAQGMKDRDAFRIVSLIMLDGQCFADLENFCKEALEEQGKERDLEEKLKALEQLRPVWAQGYGTAGVAANATSAALGQLWELLDVTNQTRAIEALNALKVQASLNGPAWRPEERLQLRNYSEQAEGCAFRAGYSDGWHGRPQDETENKRWPNAYSAGYWEGFADAGRKA</sequence>
<reference evidence="1" key="1">
    <citation type="submission" date="2020-01" db="EMBL/GenBank/DDBJ databases">
        <title>Patterns of diversity and host range of bacteriophage communities associated with bean-nodulatin bacteria.</title>
        <authorList>
            <person name="Vann Cauwenberghe J."/>
            <person name="Santamaria R.I."/>
            <person name="Bustos P."/>
            <person name="Juarez S."/>
            <person name="Gonzalez V."/>
        </authorList>
    </citation>
    <scope>NUCLEOTIDE SEQUENCE</scope>
</reference>
<name>A0A7S5QZT7_9CAUD</name>
<accession>A0A7S5QZT7</accession>
<evidence type="ECO:0000313" key="2">
    <source>
        <dbReference type="Proteomes" id="UP000649522"/>
    </source>
</evidence>
<proteinExistence type="predicted"/>
<dbReference type="Proteomes" id="UP000649522">
    <property type="component" value="Segment"/>
</dbReference>
<protein>
    <submittedName>
        <fullName evidence="1">Uncharacterized protein</fullName>
    </submittedName>
</protein>